<name>A0ABV3ZFF2_9BACT</name>
<dbReference type="Proteomes" id="UP001560573">
    <property type="component" value="Unassembled WGS sequence"/>
</dbReference>
<dbReference type="EMBL" id="JAULBC010000004">
    <property type="protein sequence ID" value="MEX6688602.1"/>
    <property type="molecule type" value="Genomic_DNA"/>
</dbReference>
<gene>
    <name evidence="1" type="ORF">QTN47_13900</name>
</gene>
<dbReference type="SUPFAM" id="SSF48208">
    <property type="entry name" value="Six-hairpin glycosidases"/>
    <property type="match status" value="1"/>
</dbReference>
<dbReference type="InterPro" id="IPR008928">
    <property type="entry name" value="6-hairpin_glycosidase_sf"/>
</dbReference>
<dbReference type="Pfam" id="PF03663">
    <property type="entry name" value="Glyco_hydro_76"/>
    <property type="match status" value="1"/>
</dbReference>
<keyword evidence="1" id="KW-0378">Hydrolase</keyword>
<comment type="caution">
    <text evidence="1">The sequence shown here is derived from an EMBL/GenBank/DDBJ whole genome shotgun (WGS) entry which is preliminary data.</text>
</comment>
<dbReference type="RefSeq" id="WP_369330011.1">
    <property type="nucleotide sequence ID" value="NZ_JAULBC010000004.1"/>
</dbReference>
<dbReference type="Gene3D" id="1.50.10.20">
    <property type="match status" value="1"/>
</dbReference>
<proteinExistence type="predicted"/>
<accession>A0ABV3ZFF2</accession>
<keyword evidence="2" id="KW-1185">Reference proteome</keyword>
<dbReference type="GO" id="GO:0016787">
    <property type="term" value="F:hydrolase activity"/>
    <property type="evidence" value="ECO:0007669"/>
    <property type="project" value="UniProtKB-KW"/>
</dbReference>
<sequence>MRHLFYQHLVITVLAVLVANCGKSETDGPPIGPNPDNNEVSFTDKDATAAYNNFNNYFYSSNDRLYYGSTEKKNIGAIWCQAIYWDMAMDAYRRTNESQYKKLMDDIYEGAYNRYDKFNWNNKTEWFIYDDMMWWIISLTRAFEITKDNKYLELAKSGFHRVLFGPSDGSLDYDKDGKVYKGAYDEVNSGLFWDFKRTGKNACITFPTIIAAVNLYNLTGEKDYLQKATRIYSWAVDSLYDKTNGRVADNNVNGRKGWDNYTYNQGTFIGASVLLYKATNNLGYLENAVKAADYTKSAMCNADGILPAEGDWNEQGVLKAIFGRYVMMLINDGGKQEYLPWIQHNVNKAWGNRDPSRGLTYRNYNVVCPSGTIQSYEASSAVAIMQLCPPGKK</sequence>
<dbReference type="PANTHER" id="PTHR47791">
    <property type="entry name" value="MEIOTICALLY UP-REGULATED GENE 191 PROTEIN"/>
    <property type="match status" value="1"/>
</dbReference>
<reference evidence="1 2" key="1">
    <citation type="submission" date="2023-07" db="EMBL/GenBank/DDBJ databases">
        <authorList>
            <person name="Lian W.-H."/>
        </authorList>
    </citation>
    <scope>NUCLEOTIDE SEQUENCE [LARGE SCALE GENOMIC DNA]</scope>
    <source>
        <strain evidence="1 2">SYSU DXS3180</strain>
    </source>
</reference>
<dbReference type="InterPro" id="IPR014512">
    <property type="entry name" value="O_gly_hydro"/>
</dbReference>
<organism evidence="1 2">
    <name type="scientific">Danxiaibacter flavus</name>
    <dbReference type="NCBI Taxonomy" id="3049108"/>
    <lineage>
        <taxon>Bacteria</taxon>
        <taxon>Pseudomonadati</taxon>
        <taxon>Bacteroidota</taxon>
        <taxon>Chitinophagia</taxon>
        <taxon>Chitinophagales</taxon>
        <taxon>Chitinophagaceae</taxon>
        <taxon>Danxiaibacter</taxon>
    </lineage>
</organism>
<evidence type="ECO:0000313" key="1">
    <source>
        <dbReference type="EMBL" id="MEX6688602.1"/>
    </source>
</evidence>
<dbReference type="InterPro" id="IPR005198">
    <property type="entry name" value="Glyco_hydro_76"/>
</dbReference>
<dbReference type="PIRSF" id="PIRSF021505">
    <property type="entry name" value="O_gly_hdrol"/>
    <property type="match status" value="1"/>
</dbReference>
<dbReference type="PANTHER" id="PTHR47791:SF3">
    <property type="entry name" value="MEIOTICALLY UP-REGULATED GENE 191 PROTEIN"/>
    <property type="match status" value="1"/>
</dbReference>
<evidence type="ECO:0000313" key="2">
    <source>
        <dbReference type="Proteomes" id="UP001560573"/>
    </source>
</evidence>
<protein>
    <submittedName>
        <fullName evidence="1">Glycoside hydrolase family 76 protein</fullName>
    </submittedName>
</protein>
<dbReference type="InterPro" id="IPR053169">
    <property type="entry name" value="MUG_Protein"/>
</dbReference>